<organism evidence="16 17">
    <name type="scientific">Gambusia affinis</name>
    <name type="common">Western mosquitofish</name>
    <name type="synonym">Heterandria affinis</name>
    <dbReference type="NCBI Taxonomy" id="33528"/>
    <lineage>
        <taxon>Eukaryota</taxon>
        <taxon>Metazoa</taxon>
        <taxon>Chordata</taxon>
        <taxon>Craniata</taxon>
        <taxon>Vertebrata</taxon>
        <taxon>Euteleostomi</taxon>
        <taxon>Actinopterygii</taxon>
        <taxon>Neopterygii</taxon>
        <taxon>Teleostei</taxon>
        <taxon>Neoteleostei</taxon>
        <taxon>Acanthomorphata</taxon>
        <taxon>Ovalentaria</taxon>
        <taxon>Atherinomorphae</taxon>
        <taxon>Cyprinodontiformes</taxon>
        <taxon>Poeciliidae</taxon>
        <taxon>Poeciliinae</taxon>
        <taxon>Gambusia</taxon>
    </lineage>
</organism>
<dbReference type="Pfam" id="PF16070">
    <property type="entry name" value="Ig_TMEM132_4th"/>
    <property type="match status" value="1"/>
</dbReference>
<evidence type="ECO:0000259" key="11">
    <source>
        <dbReference type="Pfam" id="PF16070"/>
    </source>
</evidence>
<comment type="similarity">
    <text evidence="2">Belongs to the TMEM132 family.</text>
</comment>
<dbReference type="Pfam" id="PF23486">
    <property type="entry name" value="Ig_TMEM132_5th"/>
    <property type="match status" value="1"/>
</dbReference>
<evidence type="ECO:0000256" key="6">
    <source>
        <dbReference type="SAM" id="MobiDB-lite"/>
    </source>
</evidence>
<dbReference type="InterPro" id="IPR055422">
    <property type="entry name" value="Ig_TMEM132_2nd"/>
</dbReference>
<evidence type="ECO:0000256" key="2">
    <source>
        <dbReference type="ARBA" id="ARBA00006166"/>
    </source>
</evidence>
<dbReference type="InterPro" id="IPR026307">
    <property type="entry name" value="TMEM132"/>
</dbReference>
<comment type="subcellular location">
    <subcellularLocation>
        <location evidence="1">Membrane</location>
        <topology evidence="1">Single-pass type I membrane protein</topology>
    </subcellularLocation>
</comment>
<feature type="domain" description="Transmembrane protein TMEM132 cohesin-like" evidence="12">
    <location>
        <begin position="462"/>
        <end position="505"/>
    </location>
</feature>
<evidence type="ECO:0000256" key="3">
    <source>
        <dbReference type="ARBA" id="ARBA00022692"/>
    </source>
</evidence>
<evidence type="ECO:0000256" key="8">
    <source>
        <dbReference type="SAM" id="SignalP"/>
    </source>
</evidence>
<evidence type="ECO:0000256" key="1">
    <source>
        <dbReference type="ARBA" id="ARBA00004479"/>
    </source>
</evidence>
<reference evidence="16 17" key="1">
    <citation type="journal article" date="2018" name="G3 (Bethesda)">
        <title>A High-Quality Reference Genome for the Invasive Mosquitofish Gambusia affinis Using a Chicago Library.</title>
        <authorList>
            <person name="Hoffberg S.L."/>
            <person name="Troendle N.J."/>
            <person name="Glenn T.C."/>
            <person name="Mahmud O."/>
            <person name="Louha S."/>
            <person name="Chalopin D."/>
            <person name="Bennetzen J.L."/>
            <person name="Mauricio R."/>
        </authorList>
    </citation>
    <scope>NUCLEOTIDE SEQUENCE [LARGE SCALE GENOMIC DNA]</scope>
    <source>
        <strain evidence="16">NE01/NJP1002.9</strain>
        <tissue evidence="16">Muscle</tissue>
    </source>
</reference>
<feature type="domain" description="Transmembrane protein TMEM132 C-terminal" evidence="10">
    <location>
        <begin position="1147"/>
        <end position="1221"/>
    </location>
</feature>
<dbReference type="InterPro" id="IPR031437">
    <property type="entry name" value="Ig_TMEM132_4th"/>
</dbReference>
<proteinExistence type="inferred from homology"/>
<feature type="chain" id="PRO_5016382351" description="Transmembrane protein 132C" evidence="8">
    <location>
        <begin position="22"/>
        <end position="1339"/>
    </location>
</feature>
<dbReference type="PANTHER" id="PTHR13388">
    <property type="entry name" value="DETONATOR, ISOFORM E"/>
    <property type="match status" value="1"/>
</dbReference>
<dbReference type="InterPro" id="IPR055424">
    <property type="entry name" value="Ig_TMEM132_6th"/>
</dbReference>
<dbReference type="Pfam" id="PF23481">
    <property type="entry name" value="Ig_TMEM132_2nd"/>
    <property type="match status" value="1"/>
</dbReference>
<keyword evidence="4 7" id="KW-1133">Transmembrane helix</keyword>
<feature type="region of interest" description="Disordered" evidence="6">
    <location>
        <begin position="1118"/>
        <end position="1159"/>
    </location>
</feature>
<dbReference type="Pfam" id="PF23039">
    <property type="entry name" value="TMEM132_3rd"/>
    <property type="match status" value="2"/>
</dbReference>
<evidence type="ECO:0000259" key="9">
    <source>
        <dbReference type="Pfam" id="PF15705"/>
    </source>
</evidence>
<dbReference type="InterPro" id="IPR055421">
    <property type="entry name" value="TMEM132_3rd"/>
</dbReference>
<keyword evidence="8" id="KW-0732">Signal</keyword>
<evidence type="ECO:0000259" key="15">
    <source>
        <dbReference type="Pfam" id="PF23487"/>
    </source>
</evidence>
<feature type="domain" description="Transmembrane protein family 132 fourth" evidence="11">
    <location>
        <begin position="691"/>
        <end position="788"/>
    </location>
</feature>
<evidence type="ECO:0000313" key="16">
    <source>
        <dbReference type="EMBL" id="PWA26822.1"/>
    </source>
</evidence>
<evidence type="ECO:0000259" key="14">
    <source>
        <dbReference type="Pfam" id="PF23486"/>
    </source>
</evidence>
<protein>
    <recommendedName>
        <fullName evidence="18">Transmembrane protein 132C</fullName>
    </recommendedName>
</protein>
<evidence type="ECO:0000256" key="7">
    <source>
        <dbReference type="SAM" id="Phobius"/>
    </source>
</evidence>
<feature type="signal peptide" evidence="8">
    <location>
        <begin position="1"/>
        <end position="21"/>
    </location>
</feature>
<feature type="compositionally biased region" description="Polar residues" evidence="6">
    <location>
        <begin position="1127"/>
        <end position="1139"/>
    </location>
</feature>
<feature type="transmembrane region" description="Helical" evidence="7">
    <location>
        <begin position="1168"/>
        <end position="1193"/>
    </location>
</feature>
<dbReference type="STRING" id="33528.ENSGAFP00000009498"/>
<dbReference type="PANTHER" id="PTHR13388:SF25">
    <property type="entry name" value="SI:DKEY-112M2.1"/>
    <property type="match status" value="1"/>
</dbReference>
<feature type="domain" description="Transmembrane protein TMEM132 second Ig-like" evidence="13">
    <location>
        <begin position="312"/>
        <end position="438"/>
    </location>
</feature>
<dbReference type="EMBL" id="NHOQ01001156">
    <property type="protein sequence ID" value="PWA26822.1"/>
    <property type="molecule type" value="Genomic_DNA"/>
</dbReference>
<sequence>MGPRQCMGLTMLFLWTGGLFVGCGVPYAAVGWQEGGRERGGRRVANVVGSGNRACDGRVEDWGPPSVGRATLYATGARPLKRHFKNSKGTKLSLASEWSAVGAGADRDSFLSGCCAKSLWPLFVPTVFVHSEDLWCIDAKCRFSSFGSGSGDAEQIRTRRPERFWKQCYKIRKIFFPLPQKTLLQKLLKEDMERQAVDCKVILDGLQRYGPTPMYLPVSYQILNAESAFFLLEANQDIMRNSSLQARTESFFIHQARQMPFVNASYGPLSVQQAVPLEMLQILPGPFNAPSLTLSTAPTSATSSPLFTFNWKVHTYIISEQIHPSWPKVQVLFYIAGRDWDDYSTVHKLPCVRMFAFHETQEVRGTCRLKGELGICVAELEPLASWFSPPTVRPGRQRVSEQAQGTPVELYYIIQTTDSRDCSSEDSRKGSPVHTEQQRPLGYFAGHTPMQRIGSIRLLQPLSELKLDNNFVVMAPSKPIRQRETVSTFLALSTLSSVQIFTLSASSGTSPIDFDFSVGLFTVHALSTHLLHISIANPLYQYFSNSGACPSGRRAGGGQVSRGAVKMKDGVVFLGARASNPVMWTVSQDVRSEGHRVVTLHCHRKENSFNQSGARKDAGAYLQRELEARYTPDRVEAVGYQRVLQVDLEVNGLMVTQGSREVTWQVEYPLTRTVTSEVQTLIRLAPQDLGGIVPLAMDTEILNTAVLNGRTVAVPVKVVTVGTDGAVSDVTESVECKSTDEQVIKVSERCDYVFVNGKETRGKKRVTLNFTYSFLSAQLEMSVWIPRLPLLIDVSDPELSQIKGWRVPVSAGSRRYERVTDDNDGAYGQEERTENACVAQYQSTSLHVLTQFVTDAGEFRGAMEEGRPGQQNFLLGTDWHVDVTQLVQESLRVQDPMIAELLESQVLIGLSSGTTKLQVLSPLTSSILAERSIRVVDDKVSVTELGVQLVSGLSLSLQLSPGSNRAIVATASTQEVIESLTQESLISAWLQFSDGSMTPLDNYNPAHFILAATSLDEQVVVVQQSAKWKWPLIAAKGEGQGLLVRVEMSPAEVCQKSKRRSALATGMVNVQVRFGQSEEQYRQPGDKRTRPDPPYYGGSISDMDTGLINRAATTIRGQVPVRPNGGRLSSDSGNRNLNDFSEYPELPRSRSTDDDSLPSRRGLTDLEIGMYALLGVFCLAILVFLINCISYTYKYRSKHLSLEATETMPHAHDWVWLGQEEGLCLQQQQHEELTGTLEEGSQLLNGGIQRSITDGGGGSSSGRDLRNESINSPTTKRKRVKFSTFSNVKSSNGCPVLSPLPLVQTSDIKWVCPDIELGDSKDLRNYMEKLNENAIKNTP</sequence>
<evidence type="ECO:0000256" key="5">
    <source>
        <dbReference type="ARBA" id="ARBA00023136"/>
    </source>
</evidence>
<evidence type="ECO:0000259" key="10">
    <source>
        <dbReference type="Pfam" id="PF15706"/>
    </source>
</evidence>
<feature type="region of interest" description="Disordered" evidence="6">
    <location>
        <begin position="1075"/>
        <end position="1096"/>
    </location>
</feature>
<feature type="domain" description="Transmembrane protein TMEM132 cohesin-like" evidence="12">
    <location>
        <begin position="565"/>
        <end position="689"/>
    </location>
</feature>
<dbReference type="Proteomes" id="UP000250572">
    <property type="component" value="Unassembled WGS sequence"/>
</dbReference>
<name>A0A315VTC4_GAMAF</name>
<dbReference type="GO" id="GO:0016020">
    <property type="term" value="C:membrane"/>
    <property type="evidence" value="ECO:0007669"/>
    <property type="project" value="UniProtKB-SubCell"/>
</dbReference>
<feature type="region of interest" description="Disordered" evidence="6">
    <location>
        <begin position="1248"/>
        <end position="1273"/>
    </location>
</feature>
<evidence type="ECO:0000259" key="13">
    <source>
        <dbReference type="Pfam" id="PF23481"/>
    </source>
</evidence>
<keyword evidence="3 7" id="KW-0812">Transmembrane</keyword>
<gene>
    <name evidence="16" type="ORF">CCH79_00000764</name>
</gene>
<comment type="caution">
    <text evidence="16">The sequence shown here is derived from an EMBL/GenBank/DDBJ whole genome shotgun (WGS) entry which is preliminary data.</text>
</comment>
<accession>A0A315VTC4</accession>
<evidence type="ECO:0000256" key="4">
    <source>
        <dbReference type="ARBA" id="ARBA00022989"/>
    </source>
</evidence>
<dbReference type="Pfam" id="PF15706">
    <property type="entry name" value="TMEM132_C"/>
    <property type="match status" value="1"/>
</dbReference>
<feature type="domain" description="Transmembrane protein TMEM132 N-terminal" evidence="9">
    <location>
        <begin position="218"/>
        <end position="280"/>
    </location>
</feature>
<feature type="domain" description="Transmembrane protein TMEM132 sixth" evidence="15">
    <location>
        <begin position="941"/>
        <end position="1056"/>
    </location>
</feature>
<feature type="compositionally biased region" description="Basic and acidic residues" evidence="6">
    <location>
        <begin position="1079"/>
        <end position="1091"/>
    </location>
</feature>
<evidence type="ECO:0000259" key="12">
    <source>
        <dbReference type="Pfam" id="PF23039"/>
    </source>
</evidence>
<dbReference type="InterPro" id="IPR031436">
    <property type="entry name" value="TMEM132_C"/>
</dbReference>
<keyword evidence="17" id="KW-1185">Reference proteome</keyword>
<evidence type="ECO:0008006" key="18">
    <source>
        <dbReference type="Google" id="ProtNLM"/>
    </source>
</evidence>
<dbReference type="InterPro" id="IPR031435">
    <property type="entry name" value="TMEM132_N"/>
</dbReference>
<keyword evidence="5 7" id="KW-0472">Membrane</keyword>
<dbReference type="Pfam" id="PF23487">
    <property type="entry name" value="Ig_TMEM132_6th"/>
    <property type="match status" value="1"/>
</dbReference>
<dbReference type="Pfam" id="PF15705">
    <property type="entry name" value="TMEM132_N"/>
    <property type="match status" value="1"/>
</dbReference>
<dbReference type="PROSITE" id="PS51257">
    <property type="entry name" value="PROKAR_LIPOPROTEIN"/>
    <property type="match status" value="1"/>
</dbReference>
<evidence type="ECO:0000313" key="17">
    <source>
        <dbReference type="Proteomes" id="UP000250572"/>
    </source>
</evidence>
<feature type="domain" description="Transmembrane protein TMEM132 fifth" evidence="14">
    <location>
        <begin position="792"/>
        <end position="940"/>
    </location>
</feature>
<dbReference type="InterPro" id="IPR055423">
    <property type="entry name" value="Ig_TMEM132_5th"/>
</dbReference>